<dbReference type="RefSeq" id="WP_111960620.1">
    <property type="nucleotide sequence ID" value="NZ_CP036313.1"/>
</dbReference>
<reference evidence="2 3" key="1">
    <citation type="submission" date="2018-06" db="EMBL/GenBank/DDBJ databases">
        <title>Complete Genome Sequence of Desulfobacter hydrogenophilus (DSM3380).</title>
        <authorList>
            <person name="Marietou A."/>
            <person name="Schreiber L."/>
            <person name="Marshall I."/>
            <person name="Jorgensen B."/>
        </authorList>
    </citation>
    <scope>NUCLEOTIDE SEQUENCE [LARGE SCALE GENOMIC DNA]</scope>
    <source>
        <strain evidence="2 3">DSM 3380</strain>
    </source>
</reference>
<dbReference type="EMBL" id="QLNI01000080">
    <property type="protein sequence ID" value="RAL99921.1"/>
    <property type="molecule type" value="Genomic_DNA"/>
</dbReference>
<dbReference type="Proteomes" id="UP000248798">
    <property type="component" value="Unassembled WGS sequence"/>
</dbReference>
<keyword evidence="4" id="KW-1185">Reference proteome</keyword>
<dbReference type="EMBL" id="CP036313">
    <property type="protein sequence ID" value="QBH14289.1"/>
    <property type="molecule type" value="Genomic_DNA"/>
</dbReference>
<protein>
    <submittedName>
        <fullName evidence="2">Uncharacterized protein</fullName>
    </submittedName>
</protein>
<sequence length="85" mass="9560">MFDPNGPFDEDMCNEILIEVSEKRKSEKTKHLSRIEHIAKSLGYDRYEVKNNAEYLIKIGYINKGLGGFLGLTGDGAAIVNQLLE</sequence>
<organism evidence="2 3">
    <name type="scientific">Desulfobacter hydrogenophilus</name>
    <dbReference type="NCBI Taxonomy" id="2291"/>
    <lineage>
        <taxon>Bacteria</taxon>
        <taxon>Pseudomonadati</taxon>
        <taxon>Thermodesulfobacteriota</taxon>
        <taxon>Desulfobacteria</taxon>
        <taxon>Desulfobacterales</taxon>
        <taxon>Desulfobacteraceae</taxon>
        <taxon>Desulfobacter</taxon>
    </lineage>
</organism>
<evidence type="ECO:0000313" key="2">
    <source>
        <dbReference type="EMBL" id="RAL99921.1"/>
    </source>
</evidence>
<dbReference type="Proteomes" id="UP000293902">
    <property type="component" value="Chromosome"/>
</dbReference>
<gene>
    <name evidence="2" type="ORF">DO021_21800</name>
    <name evidence="1" type="ORF">EYB58_16025</name>
</gene>
<evidence type="ECO:0000313" key="1">
    <source>
        <dbReference type="EMBL" id="QBH14289.1"/>
    </source>
</evidence>
<accession>A0A328F938</accession>
<evidence type="ECO:0000313" key="4">
    <source>
        <dbReference type="Proteomes" id="UP000293902"/>
    </source>
</evidence>
<dbReference type="AlphaFoldDB" id="A0A328F938"/>
<proteinExistence type="predicted"/>
<reference evidence="1 4" key="2">
    <citation type="submission" date="2019-02" db="EMBL/GenBank/DDBJ databases">
        <title>Complete genome sequence of Desulfobacter hydrogenophilus AcRS1.</title>
        <authorList>
            <person name="Marietou A."/>
            <person name="Lund M.B."/>
            <person name="Marshall I.P.G."/>
            <person name="Schreiber L."/>
            <person name="Jorgensen B."/>
        </authorList>
    </citation>
    <scope>NUCLEOTIDE SEQUENCE [LARGE SCALE GENOMIC DNA]</scope>
    <source>
        <strain evidence="1 4">AcRS1</strain>
    </source>
</reference>
<evidence type="ECO:0000313" key="3">
    <source>
        <dbReference type="Proteomes" id="UP000248798"/>
    </source>
</evidence>
<name>A0A328F938_9BACT</name>